<dbReference type="InterPro" id="IPR050005">
    <property type="entry name" value="DenD"/>
</dbReference>
<comment type="caution">
    <text evidence="4">The sequence shown here is derived from an EMBL/GenBank/DDBJ whole genome shotgun (WGS) entry which is preliminary data.</text>
</comment>
<dbReference type="Pfam" id="PF01370">
    <property type="entry name" value="Epimerase"/>
    <property type="match status" value="1"/>
</dbReference>
<protein>
    <submittedName>
        <fullName evidence="4">NAD-dependent epimerase/dehydratase</fullName>
    </submittedName>
</protein>
<dbReference type="GO" id="GO:0016491">
    <property type="term" value="F:oxidoreductase activity"/>
    <property type="evidence" value="ECO:0007669"/>
    <property type="project" value="InterPro"/>
</dbReference>
<name>A0A158C7I8_9BURK</name>
<dbReference type="Gene3D" id="3.90.25.10">
    <property type="entry name" value="UDP-galactose 4-epimerase, domain 1"/>
    <property type="match status" value="1"/>
</dbReference>
<keyword evidence="1" id="KW-0521">NADP</keyword>
<dbReference type="NCBIfam" id="NF043036">
    <property type="entry name" value="ErythonDh"/>
    <property type="match status" value="1"/>
</dbReference>
<feature type="domain" description="NAD-dependent epimerase/dehydratase" evidence="3">
    <location>
        <begin position="3"/>
        <end position="214"/>
    </location>
</feature>
<keyword evidence="5" id="KW-1185">Reference proteome</keyword>
<dbReference type="EMBL" id="FCOJ02000043">
    <property type="protein sequence ID" value="SAK78231.1"/>
    <property type="molecule type" value="Genomic_DNA"/>
</dbReference>
<dbReference type="PANTHER" id="PTHR43103">
    <property type="entry name" value="NUCLEOSIDE-DIPHOSPHATE-SUGAR EPIMERASE"/>
    <property type="match status" value="1"/>
</dbReference>
<sequence length="329" mass="35730">MKILITGGAGFIGQRLAKRLLERNELNGKPVTELVLLDVARPNDERLLADERVRAETGDISDPAVLRRHIDTQTEAIFHLAAIVSGQAEADFDLGMKINLDASRALLEACRAAGHKPRVVFTSSVAVYGGALPDVVQDDTALNPQSSYGTQKAIAELLLSDYARRGFVDGRVLRLPTISVRPGKPNAAASSFASGIIREPLNGERSTCPVDGDTRLWLLSPKSAVEALIAGCEIEREKLGLRPVINLPGLSVSVNEMVAALAEVAGEDVVQRIDWQRDERIERIVCSWPGAWNTARAEELGLSGDKNFADVIRAYIAENHAENHTDERS</sequence>
<dbReference type="CDD" id="cd05238">
    <property type="entry name" value="Gne_like_SDR_e"/>
    <property type="match status" value="1"/>
</dbReference>
<gene>
    <name evidence="4" type="ORF">AWB82_05071</name>
</gene>
<dbReference type="SUPFAM" id="SSF51735">
    <property type="entry name" value="NAD(P)-binding Rossmann-fold domains"/>
    <property type="match status" value="1"/>
</dbReference>
<dbReference type="STRING" id="1777143.AWB82_05071"/>
<dbReference type="InterPro" id="IPR036291">
    <property type="entry name" value="NAD(P)-bd_dom_sf"/>
</dbReference>
<dbReference type="Proteomes" id="UP000054596">
    <property type="component" value="Unassembled WGS sequence"/>
</dbReference>
<dbReference type="RefSeq" id="WP_086972108.1">
    <property type="nucleotide sequence ID" value="NZ_FCOJ02000043.1"/>
</dbReference>
<dbReference type="OrthoDB" id="9801056at2"/>
<dbReference type="InterPro" id="IPR001509">
    <property type="entry name" value="Epimerase_deHydtase"/>
</dbReference>
<evidence type="ECO:0000313" key="5">
    <source>
        <dbReference type="Proteomes" id="UP000054596"/>
    </source>
</evidence>
<dbReference type="AlphaFoldDB" id="A0A158C7I8"/>
<evidence type="ECO:0000259" key="3">
    <source>
        <dbReference type="Pfam" id="PF01370"/>
    </source>
</evidence>
<dbReference type="Gene3D" id="3.40.50.720">
    <property type="entry name" value="NAD(P)-binding Rossmann-like Domain"/>
    <property type="match status" value="1"/>
</dbReference>
<dbReference type="PANTHER" id="PTHR43103:SF3">
    <property type="entry name" value="ADP-L-GLYCERO-D-MANNO-HEPTOSE-6-EPIMERASE"/>
    <property type="match status" value="1"/>
</dbReference>
<evidence type="ECO:0000313" key="4">
    <source>
        <dbReference type="EMBL" id="SAK78231.1"/>
    </source>
</evidence>
<accession>A0A158C7I8</accession>
<evidence type="ECO:0000256" key="1">
    <source>
        <dbReference type="ARBA" id="ARBA00022857"/>
    </source>
</evidence>
<keyword evidence="2" id="KW-0119">Carbohydrate metabolism</keyword>
<proteinExistence type="predicted"/>
<organism evidence="4 5">
    <name type="scientific">Caballeronia glebae</name>
    <dbReference type="NCBI Taxonomy" id="1777143"/>
    <lineage>
        <taxon>Bacteria</taxon>
        <taxon>Pseudomonadati</taxon>
        <taxon>Pseudomonadota</taxon>
        <taxon>Betaproteobacteria</taxon>
        <taxon>Burkholderiales</taxon>
        <taxon>Burkholderiaceae</taxon>
        <taxon>Caballeronia</taxon>
    </lineage>
</organism>
<evidence type="ECO:0000256" key="2">
    <source>
        <dbReference type="ARBA" id="ARBA00023277"/>
    </source>
</evidence>
<reference evidence="4" key="1">
    <citation type="submission" date="2016-01" db="EMBL/GenBank/DDBJ databases">
        <authorList>
            <person name="Peeters C."/>
        </authorList>
    </citation>
    <scope>NUCLEOTIDE SEQUENCE [LARGE SCALE GENOMIC DNA]</scope>
    <source>
        <strain evidence="4">LMG 29325</strain>
    </source>
</reference>